<keyword evidence="1 6" id="KW-0853">WD repeat</keyword>
<reference evidence="9" key="3">
    <citation type="submission" date="2025-04" db="UniProtKB">
        <authorList>
            <consortium name="RefSeq"/>
        </authorList>
    </citation>
    <scope>IDENTIFICATION</scope>
    <source>
        <strain evidence="9">CBS 781.70</strain>
    </source>
</reference>
<dbReference type="SUPFAM" id="SSF50998">
    <property type="entry name" value="Quinoprotein alcohol dehydrogenase-like"/>
    <property type="match status" value="1"/>
</dbReference>
<dbReference type="PANTHER" id="PTHR22847">
    <property type="entry name" value="WD40 REPEAT PROTEIN"/>
    <property type="match status" value="1"/>
</dbReference>
<dbReference type="EMBL" id="ML975153">
    <property type="protein sequence ID" value="KAF1814584.1"/>
    <property type="molecule type" value="Genomic_DNA"/>
</dbReference>
<evidence type="ECO:0000256" key="1">
    <source>
        <dbReference type="ARBA" id="ARBA00022574"/>
    </source>
</evidence>
<dbReference type="InterPro" id="IPR001680">
    <property type="entry name" value="WD40_rpt"/>
</dbReference>
<dbReference type="RefSeq" id="XP_033536215.1">
    <property type="nucleotide sequence ID" value="XM_033677447.1"/>
</dbReference>
<keyword evidence="2" id="KW-0677">Repeat</keyword>
<dbReference type="InterPro" id="IPR011047">
    <property type="entry name" value="Quinoprotein_ADH-like_sf"/>
</dbReference>
<dbReference type="FunFam" id="2.130.10.10:FF:001196">
    <property type="entry name" value="WD repeat protein (AFU_orthologue AFUA_1G12380)"/>
    <property type="match status" value="1"/>
</dbReference>
<evidence type="ECO:0000313" key="7">
    <source>
        <dbReference type="EMBL" id="KAF1814584.1"/>
    </source>
</evidence>
<evidence type="ECO:0000313" key="9">
    <source>
        <dbReference type="RefSeq" id="XP_033536215.1"/>
    </source>
</evidence>
<dbReference type="Gene3D" id="2.130.10.10">
    <property type="entry name" value="YVTN repeat-like/Quinoprotein amine dehydrogenase"/>
    <property type="match status" value="2"/>
</dbReference>
<comment type="similarity">
    <text evidence="3">Belongs to the WD repeat MDV1/CAF4 family.</text>
</comment>
<evidence type="ECO:0000256" key="4">
    <source>
        <dbReference type="ARBA" id="ARBA00039789"/>
    </source>
</evidence>
<accession>A0A6G1G966</accession>
<dbReference type="InterPro" id="IPR015943">
    <property type="entry name" value="WD40/YVTN_repeat-like_dom_sf"/>
</dbReference>
<dbReference type="Pfam" id="PF00400">
    <property type="entry name" value="WD40"/>
    <property type="match status" value="3"/>
</dbReference>
<name>A0A6G1G966_9PEZI</name>
<dbReference type="OrthoDB" id="6262491at2759"/>
<dbReference type="AlphaFoldDB" id="A0A6G1G966"/>
<evidence type="ECO:0000256" key="2">
    <source>
        <dbReference type="ARBA" id="ARBA00022737"/>
    </source>
</evidence>
<keyword evidence="8" id="KW-1185">Reference proteome</keyword>
<proteinExistence type="inferred from homology"/>
<dbReference type="Proteomes" id="UP000504638">
    <property type="component" value="Unplaced"/>
</dbReference>
<organism evidence="7">
    <name type="scientific">Eremomyces bilateralis CBS 781.70</name>
    <dbReference type="NCBI Taxonomy" id="1392243"/>
    <lineage>
        <taxon>Eukaryota</taxon>
        <taxon>Fungi</taxon>
        <taxon>Dikarya</taxon>
        <taxon>Ascomycota</taxon>
        <taxon>Pezizomycotina</taxon>
        <taxon>Dothideomycetes</taxon>
        <taxon>Dothideomycetes incertae sedis</taxon>
        <taxon>Eremomycetales</taxon>
        <taxon>Eremomycetaceae</taxon>
        <taxon>Eremomyces</taxon>
    </lineage>
</organism>
<dbReference type="PROSITE" id="PS50082">
    <property type="entry name" value="WD_REPEATS_2"/>
    <property type="match status" value="2"/>
</dbReference>
<evidence type="ECO:0000313" key="8">
    <source>
        <dbReference type="Proteomes" id="UP000504638"/>
    </source>
</evidence>
<gene>
    <name evidence="7 9" type="ORF">P152DRAFT_432694</name>
</gene>
<comment type="function">
    <text evidence="5">Involved in mitochondrial fission. Acts as an adapter protein required to form mitochondrial fission complexes. Formation of these complexes is required to promote constriction and fission of the mitochondrial compartment at a late step in mitochondrial division.</text>
</comment>
<evidence type="ECO:0000256" key="5">
    <source>
        <dbReference type="ARBA" id="ARBA00043913"/>
    </source>
</evidence>
<dbReference type="SMART" id="SM00320">
    <property type="entry name" value="WD40"/>
    <property type="match status" value="6"/>
</dbReference>
<dbReference type="PANTHER" id="PTHR22847:SF637">
    <property type="entry name" value="WD REPEAT DOMAIN 5B"/>
    <property type="match status" value="1"/>
</dbReference>
<dbReference type="GeneID" id="54418017"/>
<sequence length="394" mass="42456">MAPAIGSDPGYYFQTNSSEAEYARKKAKSKNVNGNPIQCRSKLLAVTPDPSNNGNVYVAEAAGSVRLVSIKDGQIISTFSGPIAPLTSVTVSVMNGKATVLAGCWDKKIYKWDSDTASSASQAALPSQSVLTGHSDFVKALLVTTVGSRNLLVSSGADSLIHVHDVISGKQLYTLKGHARAIQALALDPISSSATTAVVWSADSTRELRKWRISAEEGFEVDSSSTSISKPGIEGNIQPLVPHETSVYAISFDSDGDLWTASADKSVKCLSRERGWRADTTLEHPDFVRDLCIHDDAGWVITACRDENVRIWDKSNAKLLYVLDGHFEEVTGLLLQGTILVSISIDATIRQWNLNPKELEKLSAPPPEDETVAPKLDVLTAEEDAELAELMGDD</sequence>
<feature type="repeat" description="WD" evidence="6">
    <location>
        <begin position="281"/>
        <end position="322"/>
    </location>
</feature>
<reference evidence="9" key="2">
    <citation type="submission" date="2020-04" db="EMBL/GenBank/DDBJ databases">
        <authorList>
            <consortium name="NCBI Genome Project"/>
        </authorList>
    </citation>
    <scope>NUCLEOTIDE SEQUENCE</scope>
    <source>
        <strain evidence="9">CBS 781.70</strain>
    </source>
</reference>
<evidence type="ECO:0000256" key="3">
    <source>
        <dbReference type="ARBA" id="ARBA00038415"/>
    </source>
</evidence>
<reference evidence="7 9" key="1">
    <citation type="submission" date="2020-01" db="EMBL/GenBank/DDBJ databases">
        <authorList>
            <consortium name="DOE Joint Genome Institute"/>
            <person name="Haridas S."/>
            <person name="Albert R."/>
            <person name="Binder M."/>
            <person name="Bloem J."/>
            <person name="Labutti K."/>
            <person name="Salamov A."/>
            <person name="Andreopoulos B."/>
            <person name="Baker S.E."/>
            <person name="Barry K."/>
            <person name="Bills G."/>
            <person name="Bluhm B.H."/>
            <person name="Cannon C."/>
            <person name="Castanera R."/>
            <person name="Culley D.E."/>
            <person name="Daum C."/>
            <person name="Ezra D."/>
            <person name="Gonzalez J.B."/>
            <person name="Henrissat B."/>
            <person name="Kuo A."/>
            <person name="Liang C."/>
            <person name="Lipzen A."/>
            <person name="Lutzoni F."/>
            <person name="Magnuson J."/>
            <person name="Mondo S."/>
            <person name="Nolan M."/>
            <person name="Ohm R."/>
            <person name="Pangilinan J."/>
            <person name="Park H.-J."/>
            <person name="Ramirez L."/>
            <person name="Alfaro M."/>
            <person name="Sun H."/>
            <person name="Tritt A."/>
            <person name="Yoshinaga Y."/>
            <person name="Zwiers L.-H."/>
            <person name="Turgeon B.G."/>
            <person name="Goodwin S.B."/>
            <person name="Spatafora J.W."/>
            <person name="Crous P.W."/>
            <person name="Grigoriev I.V."/>
        </authorList>
    </citation>
    <scope>NUCLEOTIDE SEQUENCE</scope>
    <source>
        <strain evidence="7 9">CBS 781.70</strain>
    </source>
</reference>
<dbReference type="GO" id="GO:1990234">
    <property type="term" value="C:transferase complex"/>
    <property type="evidence" value="ECO:0007669"/>
    <property type="project" value="UniProtKB-ARBA"/>
</dbReference>
<protein>
    <recommendedName>
        <fullName evidence="4">Mitochondrial division protein 1</fullName>
    </recommendedName>
</protein>
<evidence type="ECO:0000256" key="6">
    <source>
        <dbReference type="PROSITE-ProRule" id="PRU00221"/>
    </source>
</evidence>
<feature type="repeat" description="WD" evidence="6">
    <location>
        <begin position="323"/>
        <end position="362"/>
    </location>
</feature>